<dbReference type="SUPFAM" id="SSF54277">
    <property type="entry name" value="CAD &amp; PB1 domains"/>
    <property type="match status" value="1"/>
</dbReference>
<feature type="compositionally biased region" description="Pro residues" evidence="1">
    <location>
        <begin position="54"/>
        <end position="63"/>
    </location>
</feature>
<proteinExistence type="predicted"/>
<dbReference type="Pfam" id="PF00564">
    <property type="entry name" value="PB1"/>
    <property type="match status" value="1"/>
</dbReference>
<dbReference type="Proteomes" id="UP001327560">
    <property type="component" value="Chromosome 6"/>
</dbReference>
<dbReference type="PANTHER" id="PTHR31066">
    <property type="entry name" value="OS05G0427100 PROTEIN-RELATED"/>
    <property type="match status" value="1"/>
</dbReference>
<accession>A0AAQ3KLU6</accession>
<feature type="region of interest" description="Disordered" evidence="1">
    <location>
        <begin position="52"/>
        <end position="81"/>
    </location>
</feature>
<protein>
    <recommendedName>
        <fullName evidence="2">PB1 domain-containing protein</fullName>
    </recommendedName>
</protein>
<dbReference type="AlphaFoldDB" id="A0AAQ3KLU6"/>
<feature type="domain" description="PB1" evidence="2">
    <location>
        <begin position="2"/>
        <end position="54"/>
    </location>
</feature>
<dbReference type="InterPro" id="IPR053198">
    <property type="entry name" value="Gynoecium_Dev_Regulator"/>
</dbReference>
<dbReference type="PANTHER" id="PTHR31066:SF10">
    <property type="entry name" value="OCTICOSAPEPTIDE_PHOX_BEM1P FAMILY PROTEIN"/>
    <property type="match status" value="1"/>
</dbReference>
<evidence type="ECO:0000256" key="1">
    <source>
        <dbReference type="SAM" id="MobiDB-lite"/>
    </source>
</evidence>
<keyword evidence="4" id="KW-1185">Reference proteome</keyword>
<name>A0AAQ3KLU6_9LILI</name>
<dbReference type="InterPro" id="IPR000270">
    <property type="entry name" value="PB1_dom"/>
</dbReference>
<evidence type="ECO:0000259" key="2">
    <source>
        <dbReference type="Pfam" id="PF00564"/>
    </source>
</evidence>
<organism evidence="3 4">
    <name type="scientific">Canna indica</name>
    <name type="common">Indian-shot</name>
    <dbReference type="NCBI Taxonomy" id="4628"/>
    <lineage>
        <taxon>Eukaryota</taxon>
        <taxon>Viridiplantae</taxon>
        <taxon>Streptophyta</taxon>
        <taxon>Embryophyta</taxon>
        <taxon>Tracheophyta</taxon>
        <taxon>Spermatophyta</taxon>
        <taxon>Magnoliopsida</taxon>
        <taxon>Liliopsida</taxon>
        <taxon>Zingiberales</taxon>
        <taxon>Cannaceae</taxon>
        <taxon>Canna</taxon>
    </lineage>
</organism>
<gene>
    <name evidence="3" type="ORF">Cni_G20099</name>
</gene>
<dbReference type="EMBL" id="CP136895">
    <property type="protein sequence ID" value="WOL11337.1"/>
    <property type="molecule type" value="Genomic_DNA"/>
</dbReference>
<evidence type="ECO:0000313" key="4">
    <source>
        <dbReference type="Proteomes" id="UP001327560"/>
    </source>
</evidence>
<sequence length="136" mass="15164">MRELCGWDAVSVRCQLPTEDLDALVSLKSDEDLSNLLEEYDLAGREKVRAFLFPPSPKPPTPPTATSVSPVRASRMPSASDRCVHQISASARFAGRYEKVSADGDLRHHAHTHHHHHATPTPRTCSYLVHHGSHWQ</sequence>
<reference evidence="3 4" key="1">
    <citation type="submission" date="2023-10" db="EMBL/GenBank/DDBJ databases">
        <title>Chromosome-scale genome assembly provides insights into flower coloration mechanisms of Canna indica.</title>
        <authorList>
            <person name="Li C."/>
        </authorList>
    </citation>
    <scope>NUCLEOTIDE SEQUENCE [LARGE SCALE GENOMIC DNA]</scope>
    <source>
        <tissue evidence="3">Flower</tissue>
    </source>
</reference>
<evidence type="ECO:0000313" key="3">
    <source>
        <dbReference type="EMBL" id="WOL11337.1"/>
    </source>
</evidence>